<gene>
    <name evidence="2" type="ORF">KQX54_010866</name>
</gene>
<dbReference type="Proteomes" id="UP000826195">
    <property type="component" value="Unassembled WGS sequence"/>
</dbReference>
<evidence type="ECO:0000256" key="1">
    <source>
        <dbReference type="SAM" id="MobiDB-lite"/>
    </source>
</evidence>
<proteinExistence type="predicted"/>
<reference evidence="2 3" key="1">
    <citation type="journal article" date="2021" name="J. Hered.">
        <title>A chromosome-level genome assembly of the parasitoid wasp, Cotesia glomerata (Hymenoptera: Braconidae).</title>
        <authorList>
            <person name="Pinto B.J."/>
            <person name="Weis J.J."/>
            <person name="Gamble T."/>
            <person name="Ode P.J."/>
            <person name="Paul R."/>
            <person name="Zaspel J.M."/>
        </authorList>
    </citation>
    <scope>NUCLEOTIDE SEQUENCE [LARGE SCALE GENOMIC DNA]</scope>
    <source>
        <strain evidence="2">CgM1</strain>
    </source>
</reference>
<sequence length="87" mass="10144">MTTRLTANQHKQSHKKQEMLPIAKIRPQRIAARRAREILCLINDDDALWMEENDVDTKDVLDVQIQNENEVPDLPVIADIKEWIESP</sequence>
<organism evidence="2 3">
    <name type="scientific">Cotesia glomerata</name>
    <name type="common">Lepidopteran parasitic wasp</name>
    <name type="synonym">Apanteles glomeratus</name>
    <dbReference type="NCBI Taxonomy" id="32391"/>
    <lineage>
        <taxon>Eukaryota</taxon>
        <taxon>Metazoa</taxon>
        <taxon>Ecdysozoa</taxon>
        <taxon>Arthropoda</taxon>
        <taxon>Hexapoda</taxon>
        <taxon>Insecta</taxon>
        <taxon>Pterygota</taxon>
        <taxon>Neoptera</taxon>
        <taxon>Endopterygota</taxon>
        <taxon>Hymenoptera</taxon>
        <taxon>Apocrita</taxon>
        <taxon>Ichneumonoidea</taxon>
        <taxon>Braconidae</taxon>
        <taxon>Microgastrinae</taxon>
        <taxon>Cotesia</taxon>
    </lineage>
</organism>
<comment type="caution">
    <text evidence="2">The sequence shown here is derived from an EMBL/GenBank/DDBJ whole genome shotgun (WGS) entry which is preliminary data.</text>
</comment>
<dbReference type="AlphaFoldDB" id="A0AAV7I2F4"/>
<evidence type="ECO:0000313" key="3">
    <source>
        <dbReference type="Proteomes" id="UP000826195"/>
    </source>
</evidence>
<accession>A0AAV7I2F4</accession>
<name>A0AAV7I2F4_COTGL</name>
<feature type="compositionally biased region" description="Polar residues" evidence="1">
    <location>
        <begin position="1"/>
        <end position="10"/>
    </location>
</feature>
<protein>
    <submittedName>
        <fullName evidence="2">Uncharacterized protein</fullName>
    </submittedName>
</protein>
<feature type="region of interest" description="Disordered" evidence="1">
    <location>
        <begin position="1"/>
        <end position="22"/>
    </location>
</feature>
<dbReference type="EMBL" id="JAHXZJ010002609">
    <property type="protein sequence ID" value="KAH0539988.1"/>
    <property type="molecule type" value="Genomic_DNA"/>
</dbReference>
<keyword evidence="3" id="KW-1185">Reference proteome</keyword>
<evidence type="ECO:0000313" key="2">
    <source>
        <dbReference type="EMBL" id="KAH0539988.1"/>
    </source>
</evidence>